<comment type="caution">
    <text evidence="3">The sequence shown here is derived from an EMBL/GenBank/DDBJ whole genome shotgun (WGS) entry which is preliminary data.</text>
</comment>
<proteinExistence type="predicted"/>
<dbReference type="EMBL" id="JACASE010000017">
    <property type="protein sequence ID" value="KAF6397083.1"/>
    <property type="molecule type" value="Genomic_DNA"/>
</dbReference>
<keyword evidence="2" id="KW-0812">Transmembrane</keyword>
<evidence type="ECO:0000256" key="2">
    <source>
        <dbReference type="SAM" id="Phobius"/>
    </source>
</evidence>
<feature type="region of interest" description="Disordered" evidence="1">
    <location>
        <begin position="94"/>
        <end position="136"/>
    </location>
</feature>
<feature type="transmembrane region" description="Helical" evidence="2">
    <location>
        <begin position="68"/>
        <end position="87"/>
    </location>
</feature>
<accession>A0A7J8BE34</accession>
<sequence>MRARTLRLQPSPGGVCVCVCVRARACVCVCVRARMCVCVSACVCSKNRTPSLRETQDSKRARYMRKQIFPINAGLCFPINIYFRAFLRPWPSPTKGPGGFAKGPGGRRSRRGSPPASGRALGRHLRSPGCSSWPLK</sequence>
<evidence type="ECO:0000313" key="4">
    <source>
        <dbReference type="Proteomes" id="UP000593571"/>
    </source>
</evidence>
<dbReference type="Proteomes" id="UP000593571">
    <property type="component" value="Unassembled WGS sequence"/>
</dbReference>
<evidence type="ECO:0000313" key="3">
    <source>
        <dbReference type="EMBL" id="KAF6397083.1"/>
    </source>
</evidence>
<protein>
    <submittedName>
        <fullName evidence="3">Uncharacterized protein</fullName>
    </submittedName>
</protein>
<keyword evidence="4" id="KW-1185">Reference proteome</keyword>
<gene>
    <name evidence="3" type="ORF">HJG63_009750</name>
</gene>
<evidence type="ECO:0000256" key="1">
    <source>
        <dbReference type="SAM" id="MobiDB-lite"/>
    </source>
</evidence>
<keyword evidence="2" id="KW-0472">Membrane</keyword>
<reference evidence="3 4" key="1">
    <citation type="journal article" date="2020" name="Nature">
        <title>Six reference-quality genomes reveal evolution of bat adaptations.</title>
        <authorList>
            <person name="Jebb D."/>
            <person name="Huang Z."/>
            <person name="Pippel M."/>
            <person name="Hughes G.M."/>
            <person name="Lavrichenko K."/>
            <person name="Devanna P."/>
            <person name="Winkler S."/>
            <person name="Jermiin L.S."/>
            <person name="Skirmuntt E.C."/>
            <person name="Katzourakis A."/>
            <person name="Burkitt-Gray L."/>
            <person name="Ray D.A."/>
            <person name="Sullivan K.A.M."/>
            <person name="Roscito J.G."/>
            <person name="Kirilenko B.M."/>
            <person name="Davalos L.M."/>
            <person name="Corthals A.P."/>
            <person name="Power M.L."/>
            <person name="Jones G."/>
            <person name="Ransome R.D."/>
            <person name="Dechmann D.K.N."/>
            <person name="Locatelli A.G."/>
            <person name="Puechmaille S.J."/>
            <person name="Fedrigo O."/>
            <person name="Jarvis E.D."/>
            <person name="Hiller M."/>
            <person name="Vernes S.C."/>
            <person name="Myers E.W."/>
            <person name="Teeling E.C."/>
        </authorList>
    </citation>
    <scope>NUCLEOTIDE SEQUENCE [LARGE SCALE GENOMIC DNA]</scope>
    <source>
        <strain evidence="3">MRouAeg1</strain>
        <tissue evidence="3">Muscle</tissue>
    </source>
</reference>
<dbReference type="AlphaFoldDB" id="A0A7J8BE34"/>
<keyword evidence="2" id="KW-1133">Transmembrane helix</keyword>
<organism evidence="3 4">
    <name type="scientific">Rousettus aegyptiacus</name>
    <name type="common">Egyptian fruit bat</name>
    <name type="synonym">Pteropus aegyptiacus</name>
    <dbReference type="NCBI Taxonomy" id="9407"/>
    <lineage>
        <taxon>Eukaryota</taxon>
        <taxon>Metazoa</taxon>
        <taxon>Chordata</taxon>
        <taxon>Craniata</taxon>
        <taxon>Vertebrata</taxon>
        <taxon>Euteleostomi</taxon>
        <taxon>Mammalia</taxon>
        <taxon>Eutheria</taxon>
        <taxon>Laurasiatheria</taxon>
        <taxon>Chiroptera</taxon>
        <taxon>Yinpterochiroptera</taxon>
        <taxon>Pteropodoidea</taxon>
        <taxon>Pteropodidae</taxon>
        <taxon>Rousettinae</taxon>
        <taxon>Rousettus</taxon>
    </lineage>
</organism>
<name>A0A7J8BE34_ROUAE</name>